<accession>A0ABW8SB26</accession>
<evidence type="ECO:0000256" key="1">
    <source>
        <dbReference type="SAM" id="MobiDB-lite"/>
    </source>
</evidence>
<keyword evidence="2" id="KW-0472">Membrane</keyword>
<feature type="region of interest" description="Disordered" evidence="1">
    <location>
        <begin position="228"/>
        <end position="288"/>
    </location>
</feature>
<feature type="compositionally biased region" description="Polar residues" evidence="1">
    <location>
        <begin position="228"/>
        <end position="246"/>
    </location>
</feature>
<gene>
    <name evidence="5" type="ORF">ACJDTP_21350</name>
</gene>
<evidence type="ECO:0000256" key="2">
    <source>
        <dbReference type="SAM" id="Phobius"/>
    </source>
</evidence>
<feature type="compositionally biased region" description="Low complexity" evidence="1">
    <location>
        <begin position="366"/>
        <end position="390"/>
    </location>
</feature>
<feature type="signal peptide" evidence="3">
    <location>
        <begin position="1"/>
        <end position="23"/>
    </location>
</feature>
<feature type="compositionally biased region" description="Basic and acidic residues" evidence="1">
    <location>
        <begin position="331"/>
        <end position="347"/>
    </location>
</feature>
<sequence>MKVKKIILSSLILLLLMSIGVYAAGKHIVDDANVLKQDTINTVEENLAKIEKNTDVIVKFDVVKTLNGKSIDDYSKEYAKSNISGEQYILFVTSIGDKKNKILVGDKANDILSQSDISNIVALPNSDFKANNFDSGIMKVGKALDEKVTTKAVNTGKAEVVKDGYSKTVSHKTNYFGIFIIIIAIIVIAIILFKVIKNKMNKDYEERKRKFAEENNLGSYLDSDDNSFHSGNISKSETKQNYSSHGNDSDYRNNNESSSNFNNNNSAFNNNSTRTSDNVSNNYDTYPSGGHVNNTTIINNNNSNNDFIEGMIVGEMVSESSRNHHEHYDEHYHEEHGYRDDNEHYRDTSSYNSNSLDNNSSKESDSSSDSSSDSVYLSGNWDSDNSTSSWESDDDSSSDSDGSSSSWGSDDDSSSSSEESSSSWESDDDSSSGADESSSSWESDSDSSSSSDDSSSSSDSGSSDW</sequence>
<dbReference type="InterPro" id="IPR007621">
    <property type="entry name" value="TPM_dom"/>
</dbReference>
<dbReference type="Proteomes" id="UP001623600">
    <property type="component" value="Unassembled WGS sequence"/>
</dbReference>
<feature type="compositionally biased region" description="Low complexity" evidence="1">
    <location>
        <begin position="349"/>
        <end position="359"/>
    </location>
</feature>
<dbReference type="EMBL" id="JBJIAB010000036">
    <property type="protein sequence ID" value="MFL0167622.1"/>
    <property type="molecule type" value="Genomic_DNA"/>
</dbReference>
<name>A0ABW8SB26_9CLOT</name>
<evidence type="ECO:0000313" key="5">
    <source>
        <dbReference type="EMBL" id="MFL0167622.1"/>
    </source>
</evidence>
<feature type="compositionally biased region" description="Low complexity" evidence="1">
    <location>
        <begin position="254"/>
        <end position="272"/>
    </location>
</feature>
<feature type="compositionally biased region" description="Polar residues" evidence="1">
    <location>
        <begin position="273"/>
        <end position="285"/>
    </location>
</feature>
<dbReference type="Pfam" id="PF04536">
    <property type="entry name" value="TPM_phosphatase"/>
    <property type="match status" value="1"/>
</dbReference>
<organism evidence="5 6">
    <name type="scientific">Candidatus Clostridium helianthi</name>
    <dbReference type="NCBI Taxonomy" id="3381660"/>
    <lineage>
        <taxon>Bacteria</taxon>
        <taxon>Bacillati</taxon>
        <taxon>Bacillota</taxon>
        <taxon>Clostridia</taxon>
        <taxon>Eubacteriales</taxon>
        <taxon>Clostridiaceae</taxon>
        <taxon>Clostridium</taxon>
    </lineage>
</organism>
<proteinExistence type="predicted"/>
<evidence type="ECO:0000313" key="6">
    <source>
        <dbReference type="Proteomes" id="UP001623600"/>
    </source>
</evidence>
<feature type="chain" id="PRO_5046167115" evidence="3">
    <location>
        <begin position="24"/>
        <end position="465"/>
    </location>
</feature>
<keyword evidence="2" id="KW-1133">Transmembrane helix</keyword>
<keyword evidence="3" id="KW-0732">Signal</keyword>
<keyword evidence="6" id="KW-1185">Reference proteome</keyword>
<evidence type="ECO:0000256" key="3">
    <source>
        <dbReference type="SAM" id="SignalP"/>
    </source>
</evidence>
<dbReference type="Gene3D" id="3.10.310.50">
    <property type="match status" value="1"/>
</dbReference>
<feature type="region of interest" description="Disordered" evidence="1">
    <location>
        <begin position="331"/>
        <end position="465"/>
    </location>
</feature>
<comment type="caution">
    <text evidence="5">The sequence shown here is derived from an EMBL/GenBank/DDBJ whole genome shotgun (WGS) entry which is preliminary data.</text>
</comment>
<evidence type="ECO:0000259" key="4">
    <source>
        <dbReference type="Pfam" id="PF04536"/>
    </source>
</evidence>
<protein>
    <submittedName>
        <fullName evidence="5">TPM domain-containing protein</fullName>
    </submittedName>
</protein>
<keyword evidence="2" id="KW-0812">Transmembrane</keyword>
<dbReference type="RefSeq" id="WP_406762372.1">
    <property type="nucleotide sequence ID" value="NZ_JBJIAB010000036.1"/>
</dbReference>
<feature type="domain" description="TPM" evidence="4">
    <location>
        <begin position="28"/>
        <end position="145"/>
    </location>
</feature>
<feature type="compositionally biased region" description="Low complexity" evidence="1">
    <location>
        <begin position="399"/>
        <end position="424"/>
    </location>
</feature>
<feature type="transmembrane region" description="Helical" evidence="2">
    <location>
        <begin position="175"/>
        <end position="196"/>
    </location>
</feature>
<reference evidence="5 6" key="1">
    <citation type="submission" date="2024-11" db="EMBL/GenBank/DDBJ databases">
        <authorList>
            <person name="Heng Y.C."/>
            <person name="Lim A.C.H."/>
            <person name="Lee J.K.Y."/>
            <person name="Kittelmann S."/>
        </authorList>
    </citation>
    <scope>NUCLEOTIDE SEQUENCE [LARGE SCALE GENOMIC DNA]</scope>
    <source>
        <strain evidence="5 6">WILCCON 0112</strain>
    </source>
</reference>
<feature type="compositionally biased region" description="Low complexity" evidence="1">
    <location>
        <begin position="431"/>
        <end position="465"/>
    </location>
</feature>